<evidence type="ECO:0000256" key="10">
    <source>
        <dbReference type="SAM" id="Phobius"/>
    </source>
</evidence>
<dbReference type="GO" id="GO:0042277">
    <property type="term" value="F:peptide binding"/>
    <property type="evidence" value="ECO:0007669"/>
    <property type="project" value="TreeGrafter"/>
</dbReference>
<feature type="transmembrane region" description="Helical" evidence="10">
    <location>
        <begin position="76"/>
        <end position="101"/>
    </location>
</feature>
<keyword evidence="3" id="KW-1003">Cell membrane</keyword>
<evidence type="ECO:0000313" key="13">
    <source>
        <dbReference type="Proteomes" id="UP001652680"/>
    </source>
</evidence>
<sequence length="296" mass="32743">MGTELEENDHRSLSDWSNVNNSNGTMHLSKDMMFNDGHRLSITVYSILFVISTIGNSTVLYLLTKRRLRGPLRIDIMLMHLAIADLMVTLLLMPMEIVWAWTVQWLSTDLMCRLMSFFRVFGLYLSSYVMVCISLDRYFAILKPLKRSYNRGRIMLACAWLGSVVCSIPQSVNNRHTSLSNRLDSSNQLMQKQLTNNSLMNGRGQVMAAAVAATTKLANVVGLKGTTANSNGSAAAVGTAVTSPPPPLLVEPTAPPASDDEANDDSSLSVVTIRCQDQSRFRQNCGDSIEMTRVVK</sequence>
<dbReference type="Proteomes" id="UP001652680">
    <property type="component" value="Unassembled WGS sequence"/>
</dbReference>
<organism evidence="14">
    <name type="scientific">Drosophila rhopaloa</name>
    <name type="common">Fruit fly</name>
    <dbReference type="NCBI Taxonomy" id="1041015"/>
    <lineage>
        <taxon>Eukaryota</taxon>
        <taxon>Metazoa</taxon>
        <taxon>Ecdysozoa</taxon>
        <taxon>Arthropoda</taxon>
        <taxon>Hexapoda</taxon>
        <taxon>Insecta</taxon>
        <taxon>Pterygota</taxon>
        <taxon>Neoptera</taxon>
        <taxon>Endopterygota</taxon>
        <taxon>Diptera</taxon>
        <taxon>Brachycera</taxon>
        <taxon>Muscomorpha</taxon>
        <taxon>Ephydroidea</taxon>
        <taxon>Drosophilidae</taxon>
        <taxon>Drosophila</taxon>
        <taxon>Sophophora</taxon>
    </lineage>
</organism>
<evidence type="ECO:0000256" key="4">
    <source>
        <dbReference type="ARBA" id="ARBA00022692"/>
    </source>
</evidence>
<comment type="similarity">
    <text evidence="2 8">Belongs to the G-protein coupled receptor 1 family.</text>
</comment>
<dbReference type="OrthoDB" id="6435638at2759"/>
<dbReference type="InterPro" id="IPR017452">
    <property type="entry name" value="GPCR_Rhodpsn_7TM"/>
</dbReference>
<dbReference type="PANTHER" id="PTHR24241">
    <property type="entry name" value="NEUROPEPTIDE RECEPTOR-RELATED G-PROTEIN COUPLED RECEPTOR"/>
    <property type="match status" value="1"/>
</dbReference>
<name>A0A6P4F5S8_DRORH</name>
<evidence type="ECO:0000313" key="12">
    <source>
        <dbReference type="EnsemblMetazoa" id="XP_016985795.1"/>
    </source>
</evidence>
<dbReference type="GO" id="GO:0097003">
    <property type="term" value="F:adipokinetic hormone receptor activity"/>
    <property type="evidence" value="ECO:0007669"/>
    <property type="project" value="TreeGrafter"/>
</dbReference>
<keyword evidence="5 10" id="KW-1133">Transmembrane helix</keyword>
<keyword evidence="6 10" id="KW-0472">Membrane</keyword>
<dbReference type="Gene3D" id="1.20.1070.10">
    <property type="entry name" value="Rhodopsin 7-helix transmembrane proteins"/>
    <property type="match status" value="1"/>
</dbReference>
<evidence type="ECO:0000259" key="11">
    <source>
        <dbReference type="PROSITE" id="PS50262"/>
    </source>
</evidence>
<evidence type="ECO:0000256" key="2">
    <source>
        <dbReference type="ARBA" id="ARBA00010663"/>
    </source>
</evidence>
<protein>
    <submittedName>
        <fullName evidence="14">Gonadotropin-releasing hormone receptor isoform X3</fullName>
    </submittedName>
</protein>
<evidence type="ECO:0000256" key="6">
    <source>
        <dbReference type="ARBA" id="ARBA00023136"/>
    </source>
</evidence>
<dbReference type="PROSITE" id="PS50262">
    <property type="entry name" value="G_PROTEIN_RECEP_F1_2"/>
    <property type="match status" value="1"/>
</dbReference>
<keyword evidence="13" id="KW-1185">Reference proteome</keyword>
<dbReference type="PRINTS" id="PR00237">
    <property type="entry name" value="GPCRRHODOPSN"/>
</dbReference>
<feature type="region of interest" description="Disordered" evidence="9">
    <location>
        <begin position="236"/>
        <end position="267"/>
    </location>
</feature>
<reference evidence="12" key="3">
    <citation type="submission" date="2025-05" db="UniProtKB">
        <authorList>
            <consortium name="EnsemblMetazoa"/>
        </authorList>
    </citation>
    <scope>IDENTIFICATION</scope>
</reference>
<keyword evidence="4 8" id="KW-0812">Transmembrane</keyword>
<reference evidence="14" key="2">
    <citation type="submission" date="2025-04" db="UniProtKB">
        <authorList>
            <consortium name="RefSeq"/>
        </authorList>
    </citation>
    <scope>IDENTIFICATION</scope>
</reference>
<evidence type="ECO:0000256" key="3">
    <source>
        <dbReference type="ARBA" id="ARBA00022475"/>
    </source>
</evidence>
<feature type="compositionally biased region" description="Pro residues" evidence="9">
    <location>
        <begin position="243"/>
        <end position="255"/>
    </location>
</feature>
<feature type="transmembrane region" description="Helical" evidence="10">
    <location>
        <begin position="42"/>
        <end position="64"/>
    </location>
</feature>
<evidence type="ECO:0000256" key="8">
    <source>
        <dbReference type="RuleBase" id="RU000688"/>
    </source>
</evidence>
<comment type="subcellular location">
    <subcellularLocation>
        <location evidence="1">Cell membrane</location>
        <topology evidence="1">Multi-pass membrane protein</topology>
    </subcellularLocation>
</comment>
<gene>
    <name evidence="14" type="primary">LOC108049192</name>
    <name evidence="12" type="synonym">108049192</name>
</gene>
<dbReference type="InterPro" id="IPR000276">
    <property type="entry name" value="GPCR_Rhodpsn"/>
</dbReference>
<evidence type="ECO:0000313" key="14">
    <source>
        <dbReference type="RefSeq" id="XP_016985795.1"/>
    </source>
</evidence>
<dbReference type="GO" id="GO:0005886">
    <property type="term" value="C:plasma membrane"/>
    <property type="evidence" value="ECO:0007669"/>
    <property type="project" value="UniProtKB-SubCell"/>
</dbReference>
<dbReference type="AlphaFoldDB" id="A0A6P4F5S8"/>
<dbReference type="Pfam" id="PF00001">
    <property type="entry name" value="7tm_1"/>
    <property type="match status" value="1"/>
</dbReference>
<evidence type="ECO:0000256" key="5">
    <source>
        <dbReference type="ARBA" id="ARBA00022989"/>
    </source>
</evidence>
<accession>A0A6P4F5S8</accession>
<evidence type="ECO:0000256" key="7">
    <source>
        <dbReference type="ARBA" id="ARBA00023170"/>
    </source>
</evidence>
<reference evidence="13" key="1">
    <citation type="journal article" date="2021" name="Elife">
        <title>Highly contiguous assemblies of 101 drosophilid genomes.</title>
        <authorList>
            <person name="Kim B.Y."/>
            <person name="Wang J.R."/>
            <person name="Miller D.E."/>
            <person name="Barmina O."/>
            <person name="Delaney E."/>
            <person name="Thompson A."/>
            <person name="Comeault A.A."/>
            <person name="Peede D."/>
            <person name="D'Agostino E.R."/>
            <person name="Pelaez J."/>
            <person name="Aguilar J.M."/>
            <person name="Haji D."/>
            <person name="Matsunaga T."/>
            <person name="Armstrong E.E."/>
            <person name="Zych M."/>
            <person name="Ogawa Y."/>
            <person name="Stamenkovic-Radak M."/>
            <person name="Jelic M."/>
            <person name="Veselinovic M.S."/>
            <person name="Tanaskovic M."/>
            <person name="Eric P."/>
            <person name="Gao J.J."/>
            <person name="Katoh T.K."/>
            <person name="Toda M.J."/>
            <person name="Watabe H."/>
            <person name="Watada M."/>
            <person name="Davis J.S."/>
            <person name="Moyle L.C."/>
            <person name="Manoli G."/>
            <person name="Bertolini E."/>
            <person name="Kostal V."/>
            <person name="Hawley R.S."/>
            <person name="Takahashi A."/>
            <person name="Jones C.D."/>
            <person name="Price D.K."/>
            <person name="Whiteman N."/>
            <person name="Kopp A."/>
            <person name="Matute D.R."/>
            <person name="Petrov D.A."/>
        </authorList>
    </citation>
    <scope>NUCLEOTIDE SEQUENCE [LARGE SCALE GENOMIC DNA]</scope>
</reference>
<dbReference type="PANTHER" id="PTHR24241:SF59">
    <property type="entry name" value="ADIPOKINETIC HORMONE RECEPTOR, ISOFORM C"/>
    <property type="match status" value="1"/>
</dbReference>
<keyword evidence="8" id="KW-0297">G-protein coupled receptor</keyword>
<dbReference type="GO" id="GO:0004930">
    <property type="term" value="F:G protein-coupled receptor activity"/>
    <property type="evidence" value="ECO:0007669"/>
    <property type="project" value="UniProtKB-KW"/>
</dbReference>
<dbReference type="CTD" id="33942"/>
<dbReference type="EnsemblMetazoa" id="XM_017130306.1">
    <property type="protein sequence ID" value="XP_016985795.1"/>
    <property type="gene ID" value="LOC108049192"/>
</dbReference>
<proteinExistence type="inferred from homology"/>
<dbReference type="GeneID" id="108049192"/>
<dbReference type="GO" id="GO:0032870">
    <property type="term" value="P:cellular response to hormone stimulus"/>
    <property type="evidence" value="ECO:0007669"/>
    <property type="project" value="TreeGrafter"/>
</dbReference>
<keyword evidence="8" id="KW-0807">Transducer</keyword>
<feature type="transmembrane region" description="Helical" evidence="10">
    <location>
        <begin position="121"/>
        <end position="142"/>
    </location>
</feature>
<keyword evidence="7 8" id="KW-0675">Receptor</keyword>
<dbReference type="RefSeq" id="XP_016985795.1">
    <property type="nucleotide sequence ID" value="XM_017130306.1"/>
</dbReference>
<dbReference type="PROSITE" id="PS00237">
    <property type="entry name" value="G_PROTEIN_RECEP_F1_1"/>
    <property type="match status" value="1"/>
</dbReference>
<dbReference type="SUPFAM" id="SSF81321">
    <property type="entry name" value="Family A G protein-coupled receptor-like"/>
    <property type="match status" value="1"/>
</dbReference>
<evidence type="ECO:0000256" key="9">
    <source>
        <dbReference type="SAM" id="MobiDB-lite"/>
    </source>
</evidence>
<feature type="domain" description="G-protein coupled receptors family 1 profile" evidence="11">
    <location>
        <begin position="55"/>
        <end position="169"/>
    </location>
</feature>
<evidence type="ECO:0000256" key="1">
    <source>
        <dbReference type="ARBA" id="ARBA00004651"/>
    </source>
</evidence>